<evidence type="ECO:0000256" key="5">
    <source>
        <dbReference type="ARBA" id="ARBA00022989"/>
    </source>
</evidence>
<protein>
    <submittedName>
        <fullName evidence="9">Carbohydrate ABC transporter membrane protein 2, CUT1 family (TC 3.A.1.1.-)</fullName>
    </submittedName>
</protein>
<evidence type="ECO:0000313" key="10">
    <source>
        <dbReference type="Proteomes" id="UP000184245"/>
    </source>
</evidence>
<keyword evidence="6 7" id="KW-0472">Membrane</keyword>
<comment type="subcellular location">
    <subcellularLocation>
        <location evidence="1 7">Cell membrane</location>
        <topology evidence="1 7">Multi-pass membrane protein</topology>
    </subcellularLocation>
</comment>
<dbReference type="PANTHER" id="PTHR43744">
    <property type="entry name" value="ABC TRANSPORTER PERMEASE PROTEIN MG189-RELATED-RELATED"/>
    <property type="match status" value="1"/>
</dbReference>
<feature type="transmembrane region" description="Helical" evidence="7">
    <location>
        <begin position="12"/>
        <end position="32"/>
    </location>
</feature>
<sequence>MKRKQVIHKVIIVVILAVLSVIALTPVLLVLVNSFKTHAEIVANPLAWPKEFSFYNYQQAWELGKFGEGFANSIKLSGTAVVVGVLASAGCGYVIAGKKIKMWGMILIYFMLVTTVPMQLFLLPLYSTFVKLGLMGNPFAAGVVIAAWNLPLPIFLMRTFFLKIPRDLEEAARIDGAGTFQVFTKVMLPIVSPGLITVAVIVALNSWNEYLLSSTLLQGETNFTATIKFLNLNGTFSRDMSIIMSGAVIMIVPVVIVFLLLQKYFIEGMTGGSVKG</sequence>
<dbReference type="CDD" id="cd06261">
    <property type="entry name" value="TM_PBP2"/>
    <property type="match status" value="1"/>
</dbReference>
<reference evidence="9 10" key="1">
    <citation type="submission" date="2016-11" db="EMBL/GenBank/DDBJ databases">
        <authorList>
            <person name="Jaros S."/>
            <person name="Januszkiewicz K."/>
            <person name="Wedrychowicz H."/>
        </authorList>
    </citation>
    <scope>NUCLEOTIDE SEQUENCE [LARGE SCALE GENOMIC DNA]</scope>
    <source>
        <strain evidence="9 10">DSM 17459</strain>
    </source>
</reference>
<keyword evidence="2 7" id="KW-0813">Transport</keyword>
<comment type="similarity">
    <text evidence="7">Belongs to the binding-protein-dependent transport system permease family.</text>
</comment>
<evidence type="ECO:0000259" key="8">
    <source>
        <dbReference type="PROSITE" id="PS50928"/>
    </source>
</evidence>
<feature type="transmembrane region" description="Helical" evidence="7">
    <location>
        <begin position="107"/>
        <end position="127"/>
    </location>
</feature>
<evidence type="ECO:0000256" key="6">
    <source>
        <dbReference type="ARBA" id="ARBA00023136"/>
    </source>
</evidence>
<feature type="transmembrane region" description="Helical" evidence="7">
    <location>
        <begin position="139"/>
        <end position="161"/>
    </location>
</feature>
<keyword evidence="10" id="KW-1185">Reference proteome</keyword>
<keyword evidence="3" id="KW-1003">Cell membrane</keyword>
<evidence type="ECO:0000313" key="9">
    <source>
        <dbReference type="EMBL" id="SHE63893.1"/>
    </source>
</evidence>
<evidence type="ECO:0000256" key="3">
    <source>
        <dbReference type="ARBA" id="ARBA00022475"/>
    </source>
</evidence>
<keyword evidence="4 7" id="KW-0812">Transmembrane</keyword>
<dbReference type="GO" id="GO:0055085">
    <property type="term" value="P:transmembrane transport"/>
    <property type="evidence" value="ECO:0007669"/>
    <property type="project" value="InterPro"/>
</dbReference>
<accession>A0A1M4V4T5</accession>
<evidence type="ECO:0000256" key="7">
    <source>
        <dbReference type="RuleBase" id="RU363032"/>
    </source>
</evidence>
<dbReference type="Gene3D" id="1.10.3720.10">
    <property type="entry name" value="MetI-like"/>
    <property type="match status" value="1"/>
</dbReference>
<dbReference type="STRING" id="1122155.SAMN02745158_01120"/>
<dbReference type="GO" id="GO:0005886">
    <property type="term" value="C:plasma membrane"/>
    <property type="evidence" value="ECO:0007669"/>
    <property type="project" value="UniProtKB-SubCell"/>
</dbReference>
<evidence type="ECO:0000256" key="4">
    <source>
        <dbReference type="ARBA" id="ARBA00022692"/>
    </source>
</evidence>
<dbReference type="InterPro" id="IPR035906">
    <property type="entry name" value="MetI-like_sf"/>
</dbReference>
<name>A0A1M4V4T5_9CLOT</name>
<proteinExistence type="inferred from homology"/>
<feature type="transmembrane region" description="Helical" evidence="7">
    <location>
        <begin position="182"/>
        <end position="204"/>
    </location>
</feature>
<dbReference type="PANTHER" id="PTHR43744:SF8">
    <property type="entry name" value="SN-GLYCEROL-3-PHOSPHATE TRANSPORT SYSTEM PERMEASE PROTEIN UGPE"/>
    <property type="match status" value="1"/>
</dbReference>
<feature type="transmembrane region" description="Helical" evidence="7">
    <location>
        <begin position="240"/>
        <end position="261"/>
    </location>
</feature>
<dbReference type="InterPro" id="IPR000515">
    <property type="entry name" value="MetI-like"/>
</dbReference>
<dbReference type="PROSITE" id="PS50928">
    <property type="entry name" value="ABC_TM1"/>
    <property type="match status" value="1"/>
</dbReference>
<gene>
    <name evidence="9" type="ORF">SAMN02745158_01120</name>
</gene>
<dbReference type="SUPFAM" id="SSF161098">
    <property type="entry name" value="MetI-like"/>
    <property type="match status" value="1"/>
</dbReference>
<evidence type="ECO:0000256" key="1">
    <source>
        <dbReference type="ARBA" id="ARBA00004651"/>
    </source>
</evidence>
<dbReference type="EMBL" id="FQVI01000003">
    <property type="protein sequence ID" value="SHE63893.1"/>
    <property type="molecule type" value="Genomic_DNA"/>
</dbReference>
<dbReference type="Proteomes" id="UP000184245">
    <property type="component" value="Unassembled WGS sequence"/>
</dbReference>
<evidence type="ECO:0000256" key="2">
    <source>
        <dbReference type="ARBA" id="ARBA00022448"/>
    </source>
</evidence>
<feature type="domain" description="ABC transmembrane type-1" evidence="8">
    <location>
        <begin position="70"/>
        <end position="261"/>
    </location>
</feature>
<dbReference type="OrthoDB" id="157184at2"/>
<keyword evidence="5 7" id="KW-1133">Transmembrane helix</keyword>
<organism evidence="9 10">
    <name type="scientific">Lactonifactor longoviformis DSM 17459</name>
    <dbReference type="NCBI Taxonomy" id="1122155"/>
    <lineage>
        <taxon>Bacteria</taxon>
        <taxon>Bacillati</taxon>
        <taxon>Bacillota</taxon>
        <taxon>Clostridia</taxon>
        <taxon>Eubacteriales</taxon>
        <taxon>Clostridiaceae</taxon>
        <taxon>Lactonifactor</taxon>
    </lineage>
</organism>
<dbReference type="RefSeq" id="WP_072849710.1">
    <property type="nucleotide sequence ID" value="NZ_FQVI01000003.1"/>
</dbReference>
<dbReference type="AlphaFoldDB" id="A0A1M4V4T5"/>
<feature type="transmembrane region" description="Helical" evidence="7">
    <location>
        <begin position="76"/>
        <end position="95"/>
    </location>
</feature>
<dbReference type="Pfam" id="PF00528">
    <property type="entry name" value="BPD_transp_1"/>
    <property type="match status" value="1"/>
</dbReference>